<dbReference type="AlphaFoldDB" id="A0A815H6T2"/>
<dbReference type="GO" id="GO:0006406">
    <property type="term" value="P:mRNA export from nucleus"/>
    <property type="evidence" value="ECO:0007669"/>
    <property type="project" value="InterPro"/>
</dbReference>
<dbReference type="PANTHER" id="PTHR22839:SF0">
    <property type="entry name" value="THO COMPLEX SUBUNIT 3"/>
    <property type="match status" value="1"/>
</dbReference>
<gene>
    <name evidence="3" type="ORF">IZO911_LOCUS36599</name>
    <name evidence="4" type="ORF">IZO911_LOCUS43350</name>
</gene>
<dbReference type="InterPro" id="IPR011044">
    <property type="entry name" value="Quino_amine_DH_bsu"/>
</dbReference>
<evidence type="ECO:0000256" key="2">
    <source>
        <dbReference type="ARBA" id="ARBA00022737"/>
    </source>
</evidence>
<organism evidence="3 5">
    <name type="scientific">Adineta steineri</name>
    <dbReference type="NCBI Taxonomy" id="433720"/>
    <lineage>
        <taxon>Eukaryota</taxon>
        <taxon>Metazoa</taxon>
        <taxon>Spiralia</taxon>
        <taxon>Gnathifera</taxon>
        <taxon>Rotifera</taxon>
        <taxon>Eurotatoria</taxon>
        <taxon>Bdelloidea</taxon>
        <taxon>Adinetida</taxon>
        <taxon>Adinetidae</taxon>
        <taxon>Adineta</taxon>
    </lineage>
</organism>
<evidence type="ECO:0000313" key="4">
    <source>
        <dbReference type="EMBL" id="CAF1468933.1"/>
    </source>
</evidence>
<protein>
    <submittedName>
        <fullName evidence="3">Uncharacterized protein</fullName>
    </submittedName>
</protein>
<evidence type="ECO:0000313" key="3">
    <source>
        <dbReference type="EMBL" id="CAF1347795.1"/>
    </source>
</evidence>
<dbReference type="Gene3D" id="2.130.10.10">
    <property type="entry name" value="YVTN repeat-like/Quinoprotein amine dehydrogenase"/>
    <property type="match status" value="1"/>
</dbReference>
<dbReference type="Proteomes" id="UP000663860">
    <property type="component" value="Unassembled WGS sequence"/>
</dbReference>
<keyword evidence="2" id="KW-0677">Repeat</keyword>
<keyword evidence="1" id="KW-0853">WD repeat</keyword>
<proteinExistence type="predicted"/>
<name>A0A815H6T2_9BILA</name>
<dbReference type="InterPro" id="IPR040132">
    <property type="entry name" value="Tex1/THOC3"/>
</dbReference>
<reference evidence="3" key="1">
    <citation type="submission" date="2021-02" db="EMBL/GenBank/DDBJ databases">
        <authorList>
            <person name="Nowell W R."/>
        </authorList>
    </citation>
    <scope>NUCLEOTIDE SEQUENCE</scope>
</reference>
<comment type="caution">
    <text evidence="3">The sequence shown here is derived from an EMBL/GenBank/DDBJ whole genome shotgun (WGS) entry which is preliminary data.</text>
</comment>
<evidence type="ECO:0000256" key="1">
    <source>
        <dbReference type="ARBA" id="ARBA00022574"/>
    </source>
</evidence>
<dbReference type="EMBL" id="CAJNOE010002123">
    <property type="protein sequence ID" value="CAF1468933.1"/>
    <property type="molecule type" value="Genomic_DNA"/>
</dbReference>
<dbReference type="InterPro" id="IPR015943">
    <property type="entry name" value="WD40/YVTN_repeat-like_dom_sf"/>
</dbReference>
<dbReference type="EMBL" id="CAJNOE010000859">
    <property type="protein sequence ID" value="CAF1347795.1"/>
    <property type="molecule type" value="Genomic_DNA"/>
</dbReference>
<dbReference type="PANTHER" id="PTHR22839">
    <property type="entry name" value="THO COMPLEX SUBUNIT 3 THO3"/>
    <property type="match status" value="1"/>
</dbReference>
<feature type="non-terminal residue" evidence="3">
    <location>
        <position position="67"/>
    </location>
</feature>
<dbReference type="GO" id="GO:0000445">
    <property type="term" value="C:THO complex part of transcription export complex"/>
    <property type="evidence" value="ECO:0007669"/>
    <property type="project" value="TreeGrafter"/>
</dbReference>
<dbReference type="SUPFAM" id="SSF50969">
    <property type="entry name" value="YVTN repeat-like/Quinoprotein amine dehydrogenase"/>
    <property type="match status" value="1"/>
</dbReference>
<accession>A0A815H6T2</accession>
<evidence type="ECO:0000313" key="5">
    <source>
        <dbReference type="Proteomes" id="UP000663860"/>
    </source>
</evidence>
<sequence>FGHQSQLLALASEDPYIEIAKVDTGERVYALKCDAQTLAVAWHPKASVLAYVQDDDSGSVRLFGVLD</sequence>